<protein>
    <submittedName>
        <fullName evidence="1">Ubiquitin carboxyl-terminal hydrolase 8</fullName>
    </submittedName>
</protein>
<gene>
    <name evidence="1" type="ORF">KUDE01_024940</name>
</gene>
<evidence type="ECO:0000313" key="2">
    <source>
        <dbReference type="Proteomes" id="UP001228049"/>
    </source>
</evidence>
<keyword evidence="1" id="KW-0378">Hydrolase</keyword>
<organism evidence="1 2">
    <name type="scientific">Dissostichus eleginoides</name>
    <name type="common">Patagonian toothfish</name>
    <name type="synonym">Dissostichus amissus</name>
    <dbReference type="NCBI Taxonomy" id="100907"/>
    <lineage>
        <taxon>Eukaryota</taxon>
        <taxon>Metazoa</taxon>
        <taxon>Chordata</taxon>
        <taxon>Craniata</taxon>
        <taxon>Vertebrata</taxon>
        <taxon>Euteleostomi</taxon>
        <taxon>Actinopterygii</taxon>
        <taxon>Neopterygii</taxon>
        <taxon>Teleostei</taxon>
        <taxon>Neoteleostei</taxon>
        <taxon>Acanthomorphata</taxon>
        <taxon>Eupercaria</taxon>
        <taxon>Perciformes</taxon>
        <taxon>Notothenioidei</taxon>
        <taxon>Nototheniidae</taxon>
        <taxon>Dissostichus</taxon>
    </lineage>
</organism>
<dbReference type="GO" id="GO:0016787">
    <property type="term" value="F:hydrolase activity"/>
    <property type="evidence" value="ECO:0007669"/>
    <property type="project" value="UniProtKB-KW"/>
</dbReference>
<dbReference type="EMBL" id="JASDAP010000024">
    <property type="protein sequence ID" value="KAK1881776.1"/>
    <property type="molecule type" value="Genomic_DNA"/>
</dbReference>
<sequence length="139" mass="14894">MTPPHSAAPLDLSMENLSSEAWDSVCSSTCSKALEQGEVVVGATLRGGEVSDAPPETLLNTLRCLYFHISCGDVEQSQQQRLSSASVGVYAVCQLLVEVFSTERRAGSAQRLNGRTLQCQRLTRQVAEAFSGASLQQST</sequence>
<name>A0AAD9BEW9_DISEL</name>
<proteinExistence type="predicted"/>
<evidence type="ECO:0000313" key="1">
    <source>
        <dbReference type="EMBL" id="KAK1881776.1"/>
    </source>
</evidence>
<dbReference type="AlphaFoldDB" id="A0AAD9BEW9"/>
<dbReference type="Proteomes" id="UP001228049">
    <property type="component" value="Unassembled WGS sequence"/>
</dbReference>
<reference evidence="1" key="1">
    <citation type="submission" date="2023-04" db="EMBL/GenBank/DDBJ databases">
        <title>Chromosome-level genome of Chaenocephalus aceratus.</title>
        <authorList>
            <person name="Park H."/>
        </authorList>
    </citation>
    <scope>NUCLEOTIDE SEQUENCE</scope>
    <source>
        <strain evidence="1">DE</strain>
        <tissue evidence="1">Muscle</tissue>
    </source>
</reference>
<keyword evidence="2" id="KW-1185">Reference proteome</keyword>
<accession>A0AAD9BEW9</accession>
<comment type="caution">
    <text evidence="1">The sequence shown here is derived from an EMBL/GenBank/DDBJ whole genome shotgun (WGS) entry which is preliminary data.</text>
</comment>